<dbReference type="PANTHER" id="PTHR21252:SF2">
    <property type="entry name" value="MITOCHONDRIAL OUTER MEMBRANE PROTEIN SLC25A46"/>
    <property type="match status" value="1"/>
</dbReference>
<feature type="compositionally biased region" description="Basic and acidic residues" evidence="12">
    <location>
        <begin position="59"/>
        <end position="70"/>
    </location>
</feature>
<keyword evidence="6" id="KW-1000">Mitochondrion outer membrane</keyword>
<evidence type="ECO:0000256" key="8">
    <source>
        <dbReference type="ARBA" id="ARBA00023128"/>
    </source>
</evidence>
<protein>
    <recommendedName>
        <fullName evidence="15">Solute carrier</fullName>
    </recommendedName>
</protein>
<evidence type="ECO:0008006" key="15">
    <source>
        <dbReference type="Google" id="ProtNLM"/>
    </source>
</evidence>
<evidence type="ECO:0000256" key="2">
    <source>
        <dbReference type="ARBA" id="ARBA00006375"/>
    </source>
</evidence>
<feature type="region of interest" description="Disordered" evidence="12">
    <location>
        <begin position="49"/>
        <end position="75"/>
    </location>
</feature>
<evidence type="ECO:0000256" key="10">
    <source>
        <dbReference type="PROSITE-ProRule" id="PRU00282"/>
    </source>
</evidence>
<keyword evidence="8" id="KW-0496">Mitochondrion</keyword>
<dbReference type="EMBL" id="JABSTR010000005">
    <property type="protein sequence ID" value="KAH9370365.1"/>
    <property type="molecule type" value="Genomic_DNA"/>
</dbReference>
<dbReference type="Pfam" id="PF00153">
    <property type="entry name" value="Mito_carr"/>
    <property type="match status" value="1"/>
</dbReference>
<feature type="region of interest" description="Disordered" evidence="12">
    <location>
        <begin position="1"/>
        <end position="34"/>
    </location>
</feature>
<reference evidence="13 14" key="1">
    <citation type="journal article" date="2020" name="Cell">
        <title>Large-Scale Comparative Analyses of Tick Genomes Elucidate Their Genetic Diversity and Vector Capacities.</title>
        <authorList>
            <consortium name="Tick Genome and Microbiome Consortium (TIGMIC)"/>
            <person name="Jia N."/>
            <person name="Wang J."/>
            <person name="Shi W."/>
            <person name="Du L."/>
            <person name="Sun Y."/>
            <person name="Zhan W."/>
            <person name="Jiang J.F."/>
            <person name="Wang Q."/>
            <person name="Zhang B."/>
            <person name="Ji P."/>
            <person name="Bell-Sakyi L."/>
            <person name="Cui X.M."/>
            <person name="Yuan T.T."/>
            <person name="Jiang B.G."/>
            <person name="Yang W.F."/>
            <person name="Lam T.T."/>
            <person name="Chang Q.C."/>
            <person name="Ding S.J."/>
            <person name="Wang X.J."/>
            <person name="Zhu J.G."/>
            <person name="Ruan X.D."/>
            <person name="Zhao L."/>
            <person name="Wei J.T."/>
            <person name="Ye R.Z."/>
            <person name="Que T.C."/>
            <person name="Du C.H."/>
            <person name="Zhou Y.H."/>
            <person name="Cheng J.X."/>
            <person name="Dai P.F."/>
            <person name="Guo W.B."/>
            <person name="Han X.H."/>
            <person name="Huang E.J."/>
            <person name="Li L.F."/>
            <person name="Wei W."/>
            <person name="Gao Y.C."/>
            <person name="Liu J.Z."/>
            <person name="Shao H.Z."/>
            <person name="Wang X."/>
            <person name="Wang C.C."/>
            <person name="Yang T.C."/>
            <person name="Huo Q.B."/>
            <person name="Li W."/>
            <person name="Chen H.Y."/>
            <person name="Chen S.E."/>
            <person name="Zhou L.G."/>
            <person name="Ni X.B."/>
            <person name="Tian J.H."/>
            <person name="Sheng Y."/>
            <person name="Liu T."/>
            <person name="Pan Y.S."/>
            <person name="Xia L.Y."/>
            <person name="Li J."/>
            <person name="Zhao F."/>
            <person name="Cao W.C."/>
        </authorList>
    </citation>
    <scope>NUCLEOTIDE SEQUENCE [LARGE SCALE GENOMIC DNA]</scope>
    <source>
        <strain evidence="13">HaeL-2018</strain>
    </source>
</reference>
<comment type="similarity">
    <text evidence="2 11">Belongs to the mitochondrial carrier (TC 2.A.29) family.</text>
</comment>
<dbReference type="InterPro" id="IPR018108">
    <property type="entry name" value="MCP_transmembrane"/>
</dbReference>
<organism evidence="13 14">
    <name type="scientific">Haemaphysalis longicornis</name>
    <name type="common">Bush tick</name>
    <dbReference type="NCBI Taxonomy" id="44386"/>
    <lineage>
        <taxon>Eukaryota</taxon>
        <taxon>Metazoa</taxon>
        <taxon>Ecdysozoa</taxon>
        <taxon>Arthropoda</taxon>
        <taxon>Chelicerata</taxon>
        <taxon>Arachnida</taxon>
        <taxon>Acari</taxon>
        <taxon>Parasitiformes</taxon>
        <taxon>Ixodida</taxon>
        <taxon>Ixodoidea</taxon>
        <taxon>Ixodidae</taxon>
        <taxon>Haemaphysalinae</taxon>
        <taxon>Haemaphysalis</taxon>
    </lineage>
</organism>
<dbReference type="InterPro" id="IPR023395">
    <property type="entry name" value="MCP_dom_sf"/>
</dbReference>
<proteinExistence type="inferred from homology"/>
<dbReference type="OrthoDB" id="2403262at2759"/>
<evidence type="ECO:0000256" key="1">
    <source>
        <dbReference type="ARBA" id="ARBA00004374"/>
    </source>
</evidence>
<dbReference type="SUPFAM" id="SSF103506">
    <property type="entry name" value="Mitochondrial carrier"/>
    <property type="match status" value="1"/>
</dbReference>
<evidence type="ECO:0000313" key="14">
    <source>
        <dbReference type="Proteomes" id="UP000821853"/>
    </source>
</evidence>
<gene>
    <name evidence="13" type="ORF">HPB48_006717</name>
</gene>
<name>A0A9J6G525_HAELO</name>
<evidence type="ECO:0000256" key="7">
    <source>
        <dbReference type="ARBA" id="ARBA00022989"/>
    </source>
</evidence>
<dbReference type="InterPro" id="IPR039158">
    <property type="entry name" value="SLC25A46"/>
</dbReference>
<evidence type="ECO:0000313" key="13">
    <source>
        <dbReference type="EMBL" id="KAH9370365.1"/>
    </source>
</evidence>
<keyword evidence="3 11" id="KW-0813">Transport</keyword>
<dbReference type="OMA" id="RQCQVNH"/>
<keyword evidence="7" id="KW-1133">Transmembrane helix</keyword>
<keyword evidence="4 10" id="KW-0812">Transmembrane</keyword>
<accession>A0A9J6G525</accession>
<evidence type="ECO:0000256" key="11">
    <source>
        <dbReference type="RuleBase" id="RU000488"/>
    </source>
</evidence>
<dbReference type="Gene3D" id="1.50.40.10">
    <property type="entry name" value="Mitochondrial carrier domain"/>
    <property type="match status" value="1"/>
</dbReference>
<keyword evidence="9 10" id="KW-0472">Membrane</keyword>
<comment type="caution">
    <text evidence="13">The sequence shown here is derived from an EMBL/GenBank/DDBJ whole genome shotgun (WGS) entry which is preliminary data.</text>
</comment>
<evidence type="ECO:0000256" key="5">
    <source>
        <dbReference type="ARBA" id="ARBA00022737"/>
    </source>
</evidence>
<dbReference type="PROSITE" id="PS50920">
    <property type="entry name" value="SOLCAR"/>
    <property type="match status" value="1"/>
</dbReference>
<evidence type="ECO:0000256" key="6">
    <source>
        <dbReference type="ARBA" id="ARBA00022787"/>
    </source>
</evidence>
<sequence>MQSDPQRPQRVLPGAAASDFSRDGESLRPIPELTVGPSIRARTYYDYPQIAPSTAPQGDGDRPTPPKEPEPSQQHSEVALRLGSILLDNLVAQPCIVLRRQCQVHRAAYRYHLTPWTLFPVIAKLQQRQGLITLWKGAPSMFIVRGIIVVVETVLAETTALPRELTSHSSLRQLGQHLLLKSVALMVATPFSCASLVEVVQCEAASERPGLLDCLREGLVRLLPRTGPRRGRLLPLWRLLGPSVAHGLAHYLLATMVRWAALQLLSAHRARQRRQLLLVRHQAGLPPDARGDASEPYHEGPSFLQEMMASLIGSFVADVLLFPLETVLHRLYLQGTRTIVDNLDTGCSVTAIISQYQGPVDCFRCIVAEEGAAGLYKGFGALQLQYTLQGALLKLTHMLCQELCPHVL</sequence>
<keyword evidence="5" id="KW-0677">Repeat</keyword>
<comment type="subcellular location">
    <subcellularLocation>
        <location evidence="1">Mitochondrion outer membrane</location>
        <topology evidence="1">Multi-pass membrane protein</topology>
    </subcellularLocation>
</comment>
<evidence type="ECO:0000256" key="4">
    <source>
        <dbReference type="ARBA" id="ARBA00022692"/>
    </source>
</evidence>
<evidence type="ECO:0000256" key="9">
    <source>
        <dbReference type="ARBA" id="ARBA00023136"/>
    </source>
</evidence>
<keyword evidence="14" id="KW-1185">Reference proteome</keyword>
<dbReference type="VEuPathDB" id="VectorBase:HLOH_057432"/>
<dbReference type="GO" id="GO:0090149">
    <property type="term" value="P:mitochondrial membrane fission"/>
    <property type="evidence" value="ECO:0007669"/>
    <property type="project" value="InterPro"/>
</dbReference>
<feature type="repeat" description="Solcar" evidence="10">
    <location>
        <begin position="301"/>
        <end position="403"/>
    </location>
</feature>
<evidence type="ECO:0000256" key="3">
    <source>
        <dbReference type="ARBA" id="ARBA00022448"/>
    </source>
</evidence>
<dbReference type="Proteomes" id="UP000821853">
    <property type="component" value="Chromosome 3"/>
</dbReference>
<evidence type="ECO:0000256" key="12">
    <source>
        <dbReference type="SAM" id="MobiDB-lite"/>
    </source>
</evidence>
<dbReference type="PANTHER" id="PTHR21252">
    <property type="entry name" value="TB1 PROTEIN-RELATED"/>
    <property type="match status" value="1"/>
</dbReference>
<dbReference type="GO" id="GO:0005741">
    <property type="term" value="C:mitochondrial outer membrane"/>
    <property type="evidence" value="ECO:0007669"/>
    <property type="project" value="UniProtKB-SubCell"/>
</dbReference>
<dbReference type="AlphaFoldDB" id="A0A9J6G525"/>